<evidence type="ECO:0000313" key="7">
    <source>
        <dbReference type="EMBL" id="KFN48809.1"/>
    </source>
</evidence>
<accession>A0A091BDA7</accession>
<evidence type="ECO:0000256" key="1">
    <source>
        <dbReference type="ARBA" id="ARBA00022491"/>
    </source>
</evidence>
<evidence type="ECO:0000313" key="8">
    <source>
        <dbReference type="Proteomes" id="UP000029391"/>
    </source>
</evidence>
<dbReference type="PANTHER" id="PTHR30055">
    <property type="entry name" value="HTH-TYPE TRANSCRIPTIONAL REGULATOR RUTR"/>
    <property type="match status" value="1"/>
</dbReference>
<protein>
    <recommendedName>
        <fullName evidence="6">HTH tetR-type domain-containing protein</fullName>
    </recommendedName>
</protein>
<feature type="domain" description="HTH tetR-type" evidence="6">
    <location>
        <begin position="14"/>
        <end position="74"/>
    </location>
</feature>
<dbReference type="PROSITE" id="PS50977">
    <property type="entry name" value="HTH_TETR_2"/>
    <property type="match status" value="1"/>
</dbReference>
<evidence type="ECO:0000256" key="2">
    <source>
        <dbReference type="ARBA" id="ARBA00023015"/>
    </source>
</evidence>
<dbReference type="Gene3D" id="1.10.357.10">
    <property type="entry name" value="Tetracycline Repressor, domain 2"/>
    <property type="match status" value="1"/>
</dbReference>
<evidence type="ECO:0000256" key="4">
    <source>
        <dbReference type="ARBA" id="ARBA00023163"/>
    </source>
</evidence>
<evidence type="ECO:0000256" key="5">
    <source>
        <dbReference type="PROSITE-ProRule" id="PRU00335"/>
    </source>
</evidence>
<proteinExistence type="predicted"/>
<keyword evidence="1" id="KW-0678">Repressor</keyword>
<dbReference type="InterPro" id="IPR050109">
    <property type="entry name" value="HTH-type_TetR-like_transc_reg"/>
</dbReference>
<dbReference type="Proteomes" id="UP000029391">
    <property type="component" value="Unassembled WGS sequence"/>
</dbReference>
<feature type="DNA-binding region" description="H-T-H motif" evidence="5">
    <location>
        <begin position="37"/>
        <end position="56"/>
    </location>
</feature>
<keyword evidence="4" id="KW-0804">Transcription</keyword>
<dbReference type="SUPFAM" id="SSF46689">
    <property type="entry name" value="Homeodomain-like"/>
    <property type="match status" value="1"/>
</dbReference>
<dbReference type="PRINTS" id="PR00455">
    <property type="entry name" value="HTHTETR"/>
</dbReference>
<evidence type="ECO:0000256" key="3">
    <source>
        <dbReference type="ARBA" id="ARBA00023125"/>
    </source>
</evidence>
<dbReference type="GO" id="GO:0003700">
    <property type="term" value="F:DNA-binding transcription factor activity"/>
    <property type="evidence" value="ECO:0007669"/>
    <property type="project" value="TreeGrafter"/>
</dbReference>
<dbReference type="EMBL" id="AWXU01000048">
    <property type="protein sequence ID" value="KFN48809.1"/>
    <property type="molecule type" value="Genomic_DNA"/>
</dbReference>
<comment type="caution">
    <text evidence="7">The sequence shown here is derived from an EMBL/GenBank/DDBJ whole genome shotgun (WGS) entry which is preliminary data.</text>
</comment>
<organism evidence="7 8">
    <name type="scientific">Arenimonas composti TR7-09 = DSM 18010</name>
    <dbReference type="NCBI Taxonomy" id="1121013"/>
    <lineage>
        <taxon>Bacteria</taxon>
        <taxon>Pseudomonadati</taxon>
        <taxon>Pseudomonadota</taxon>
        <taxon>Gammaproteobacteria</taxon>
        <taxon>Lysobacterales</taxon>
        <taxon>Lysobacteraceae</taxon>
        <taxon>Arenimonas</taxon>
    </lineage>
</organism>
<dbReference type="Pfam" id="PF13977">
    <property type="entry name" value="TetR_C_6"/>
    <property type="match status" value="1"/>
</dbReference>
<sequence>MSAPVPARSGSRAEAQRARILEAARRCFSERGFHGAGMAAIAETAGVSQGLIYRYFASKAEIIREITDSQREGRNEVLGRLADCGELVDLLLEAIDARRRGSGAPVEFDPALFLEVSAEATRDPDIAAMVSSQEQDMQADFAALVARTAAAKGRTLDPRALQQRTMLLRCLIDGVVVYAIRDPAADRAELRAALQDGLVALGL</sequence>
<dbReference type="eggNOG" id="COG1309">
    <property type="taxonomic scope" value="Bacteria"/>
</dbReference>
<keyword evidence="2" id="KW-0805">Transcription regulation</keyword>
<dbReference type="GO" id="GO:0000976">
    <property type="term" value="F:transcription cis-regulatory region binding"/>
    <property type="evidence" value="ECO:0007669"/>
    <property type="project" value="TreeGrafter"/>
</dbReference>
<dbReference type="PANTHER" id="PTHR30055:SF234">
    <property type="entry name" value="HTH-TYPE TRANSCRIPTIONAL REGULATOR BETI"/>
    <property type="match status" value="1"/>
</dbReference>
<dbReference type="InterPro" id="IPR001647">
    <property type="entry name" value="HTH_TetR"/>
</dbReference>
<evidence type="ECO:0000259" key="6">
    <source>
        <dbReference type="PROSITE" id="PS50977"/>
    </source>
</evidence>
<keyword evidence="8" id="KW-1185">Reference proteome</keyword>
<dbReference type="InterPro" id="IPR039538">
    <property type="entry name" value="BetI_C"/>
</dbReference>
<dbReference type="InterPro" id="IPR009057">
    <property type="entry name" value="Homeodomain-like_sf"/>
</dbReference>
<dbReference type="SUPFAM" id="SSF48498">
    <property type="entry name" value="Tetracyclin repressor-like, C-terminal domain"/>
    <property type="match status" value="1"/>
</dbReference>
<name>A0A091BDA7_9GAMM</name>
<dbReference type="Pfam" id="PF00440">
    <property type="entry name" value="TetR_N"/>
    <property type="match status" value="1"/>
</dbReference>
<dbReference type="InterPro" id="IPR036271">
    <property type="entry name" value="Tet_transcr_reg_TetR-rel_C_sf"/>
</dbReference>
<reference evidence="7 8" key="1">
    <citation type="submission" date="2013-09" db="EMBL/GenBank/DDBJ databases">
        <title>Genome sequencing of Arenimonas composti.</title>
        <authorList>
            <person name="Chen F."/>
            <person name="Wang G."/>
        </authorList>
    </citation>
    <scope>NUCLEOTIDE SEQUENCE [LARGE SCALE GENOMIC DNA]</scope>
    <source>
        <strain evidence="7 8">TR7-09</strain>
    </source>
</reference>
<dbReference type="AlphaFoldDB" id="A0A091BDA7"/>
<keyword evidence="3 5" id="KW-0238">DNA-binding</keyword>
<dbReference type="STRING" id="1121013.GCA_000426365_02636"/>
<gene>
    <name evidence="7" type="ORF">P873_13435</name>
</gene>